<evidence type="ECO:0000313" key="9">
    <source>
        <dbReference type="Proteomes" id="UP000311919"/>
    </source>
</evidence>
<dbReference type="GO" id="GO:0005044">
    <property type="term" value="F:scavenger receptor activity"/>
    <property type="evidence" value="ECO:0007669"/>
    <property type="project" value="TreeGrafter"/>
</dbReference>
<evidence type="ECO:0000256" key="2">
    <source>
        <dbReference type="ARBA" id="ARBA00010532"/>
    </source>
</evidence>
<evidence type="ECO:0000256" key="3">
    <source>
        <dbReference type="ARBA" id="ARBA00022692"/>
    </source>
</evidence>
<dbReference type="GO" id="GO:0005737">
    <property type="term" value="C:cytoplasm"/>
    <property type="evidence" value="ECO:0007669"/>
    <property type="project" value="TreeGrafter"/>
</dbReference>
<evidence type="ECO:0000256" key="6">
    <source>
        <dbReference type="ARBA" id="ARBA00023180"/>
    </source>
</evidence>
<keyword evidence="6" id="KW-0325">Glycoprotein</keyword>
<dbReference type="PANTHER" id="PTHR11923:SF51">
    <property type="entry name" value="LYSOSOME MEMBRANE PROTEIN 2"/>
    <property type="match status" value="1"/>
</dbReference>
<keyword evidence="4 7" id="KW-1133">Transmembrane helix</keyword>
<feature type="transmembrane region" description="Helical" evidence="7">
    <location>
        <begin position="12"/>
        <end position="32"/>
    </location>
</feature>
<evidence type="ECO:0000256" key="4">
    <source>
        <dbReference type="ARBA" id="ARBA00022989"/>
    </source>
</evidence>
<dbReference type="AlphaFoldDB" id="A0A4Z2D9R0"/>
<protein>
    <submittedName>
        <fullName evidence="8">Platelet glycoprotein 4 isoform 2</fullName>
    </submittedName>
</protein>
<gene>
    <name evidence="8" type="ORF">EWB00_003060</name>
</gene>
<dbReference type="OrthoDB" id="18585at2759"/>
<dbReference type="Proteomes" id="UP000311919">
    <property type="component" value="Unassembled WGS sequence"/>
</dbReference>
<feature type="transmembrane region" description="Helical" evidence="7">
    <location>
        <begin position="445"/>
        <end position="472"/>
    </location>
</feature>
<sequence length="473" mass="53832">MFGRKIRLTTMHIPFVLSFLMFTASVVLHLYLGQIFKSVLKWYIVLTPGSAIYESWASNSTSLLTSIYIFNLQNEQEVLNGGKPFFKEVGPFRFRKVKFKWDLSFSSESPPKSLRYSQKNVYLPHESLPLSYNNTREVTTMDIFTGGLVARPMDKLNKNLFRNTQLFVTKPPREILWGYSNEVLEKCGGLFWCPDKVSVLMKENSSETETLEIKTGVDDINERGRVVEFNGKKKFNAWDNEYANMFNGSEGAFMGFDLRVGDVKYVFVNGLCRSVVMVATELIPHPKYPKLKVLKFEPAEGEIDPNIYPHSTEFCKGKSYEPRCAPKSLVAFSPCIEGNLPIYGSQGHFLGANRSIRDQFTGINEPDETTDKTVMFVEPLSGITFGAFQVMQLSYYIDNTNLSVLPFENVGGPFFFPLIRIVNEADISEETLDTIYRMIYGTQEWLNLGVHILGAVSLLVFFFTTATIIYLAR</sequence>
<keyword evidence="5 7" id="KW-0472">Membrane</keyword>
<name>A0A4Z2D9R0_SCHJA</name>
<organism evidence="8 9">
    <name type="scientific">Schistosoma japonicum</name>
    <name type="common">Blood fluke</name>
    <dbReference type="NCBI Taxonomy" id="6182"/>
    <lineage>
        <taxon>Eukaryota</taxon>
        <taxon>Metazoa</taxon>
        <taxon>Spiralia</taxon>
        <taxon>Lophotrochozoa</taxon>
        <taxon>Platyhelminthes</taxon>
        <taxon>Trematoda</taxon>
        <taxon>Digenea</taxon>
        <taxon>Strigeidida</taxon>
        <taxon>Schistosomatoidea</taxon>
        <taxon>Schistosomatidae</taxon>
        <taxon>Schistosoma</taxon>
    </lineage>
</organism>
<comment type="subcellular location">
    <subcellularLocation>
        <location evidence="1">Membrane</location>
    </subcellularLocation>
</comment>
<dbReference type="PRINTS" id="PR01609">
    <property type="entry name" value="CD36FAMILY"/>
</dbReference>
<comment type="caution">
    <text evidence="8">The sequence shown here is derived from an EMBL/GenBank/DDBJ whole genome shotgun (WGS) entry which is preliminary data.</text>
</comment>
<dbReference type="EMBL" id="SKCS01000197">
    <property type="protein sequence ID" value="TNN13242.1"/>
    <property type="molecule type" value="Genomic_DNA"/>
</dbReference>
<dbReference type="GO" id="GO:0016020">
    <property type="term" value="C:membrane"/>
    <property type="evidence" value="ECO:0007669"/>
    <property type="project" value="UniProtKB-SubCell"/>
</dbReference>
<keyword evidence="9" id="KW-1185">Reference proteome</keyword>
<evidence type="ECO:0000256" key="1">
    <source>
        <dbReference type="ARBA" id="ARBA00004370"/>
    </source>
</evidence>
<proteinExistence type="inferred from homology"/>
<comment type="similarity">
    <text evidence="2">Belongs to the CD36 family.</text>
</comment>
<evidence type="ECO:0000256" key="5">
    <source>
        <dbReference type="ARBA" id="ARBA00023136"/>
    </source>
</evidence>
<evidence type="ECO:0000313" key="8">
    <source>
        <dbReference type="EMBL" id="TNN13242.1"/>
    </source>
</evidence>
<evidence type="ECO:0000256" key="7">
    <source>
        <dbReference type="SAM" id="Phobius"/>
    </source>
</evidence>
<accession>A0A4Z2D9R0</accession>
<dbReference type="Pfam" id="PF01130">
    <property type="entry name" value="CD36"/>
    <property type="match status" value="1"/>
</dbReference>
<dbReference type="InterPro" id="IPR002159">
    <property type="entry name" value="CD36_fam"/>
</dbReference>
<dbReference type="PANTHER" id="PTHR11923">
    <property type="entry name" value="SCAVENGER RECEPTOR CLASS B TYPE-1 SR-B1"/>
    <property type="match status" value="1"/>
</dbReference>
<keyword evidence="3 7" id="KW-0812">Transmembrane</keyword>
<reference evidence="8 9" key="1">
    <citation type="submission" date="2019-03" db="EMBL/GenBank/DDBJ databases">
        <title>An improved genome assembly of the fluke Schistosoma japonicum.</title>
        <authorList>
            <person name="Hu W."/>
            <person name="Luo F."/>
            <person name="Yin M."/>
            <person name="Mo X."/>
            <person name="Sun C."/>
            <person name="Wu Q."/>
            <person name="Zhu B."/>
            <person name="Xiang M."/>
            <person name="Wang J."/>
            <person name="Wang Y."/>
            <person name="Zhang T."/>
            <person name="Xu B."/>
            <person name="Zheng H."/>
            <person name="Feng Z."/>
        </authorList>
    </citation>
    <scope>NUCLEOTIDE SEQUENCE [LARGE SCALE GENOMIC DNA]</scope>
    <source>
        <strain evidence="8">HuSjv2</strain>
        <tissue evidence="8">Worms</tissue>
    </source>
</reference>